<dbReference type="RefSeq" id="WP_008335933.1">
    <property type="nucleotide sequence ID" value="NZ_CH902580.1"/>
</dbReference>
<dbReference type="SUPFAM" id="SSF53323">
    <property type="entry name" value="Pyruvate-ferredoxin oxidoreductase, PFOR, domain III"/>
    <property type="match status" value="1"/>
</dbReference>
<keyword evidence="1 4" id="KW-0560">Oxidoreductase</keyword>
<keyword evidence="5" id="KW-1185">Reference proteome</keyword>
<keyword evidence="4" id="KW-0670">Pyruvate</keyword>
<evidence type="ECO:0000259" key="2">
    <source>
        <dbReference type="Pfam" id="PF01558"/>
    </source>
</evidence>
<dbReference type="InterPro" id="IPR019752">
    <property type="entry name" value="Pyrv/ketoisovalerate_OxRed_cat"/>
</dbReference>
<accession>A3VLQ9</accession>
<dbReference type="PANTHER" id="PTHR43854">
    <property type="entry name" value="INDOLEPYRUVATE OXIDOREDUCTASE SUBUNIT IORB"/>
    <property type="match status" value="1"/>
</dbReference>
<dbReference type="STRING" id="314271.RB2654_21748"/>
<dbReference type="Proteomes" id="UP000002931">
    <property type="component" value="Unassembled WGS sequence"/>
</dbReference>
<evidence type="ECO:0000256" key="1">
    <source>
        <dbReference type="ARBA" id="ARBA00023002"/>
    </source>
</evidence>
<dbReference type="EMBL" id="AAMT01000024">
    <property type="protein sequence ID" value="EAQ10836.1"/>
    <property type="molecule type" value="Genomic_DNA"/>
</dbReference>
<dbReference type="PANTHER" id="PTHR43854:SF1">
    <property type="entry name" value="INDOLEPYRUVATE OXIDOREDUCTASE SUBUNIT IORB"/>
    <property type="match status" value="1"/>
</dbReference>
<reference evidence="4 5" key="1">
    <citation type="journal article" date="2010" name="J. Bacteriol.">
        <title>Genome sequences of Pelagibaca bermudensis HTCC2601T and Maritimibacter alkaliphilus HTCC2654T, the type strains of two marine Roseobacter genera.</title>
        <authorList>
            <person name="Thrash J.C."/>
            <person name="Cho J.C."/>
            <person name="Ferriera S."/>
            <person name="Johnson J."/>
            <person name="Vergin K.L."/>
            <person name="Giovannoni S.J."/>
        </authorList>
    </citation>
    <scope>NUCLEOTIDE SEQUENCE [LARGE SCALE GENOMIC DNA]</scope>
    <source>
        <strain evidence="4 5">HTCC2654</strain>
    </source>
</reference>
<feature type="domain" description="DUF6537" evidence="3">
    <location>
        <begin position="258"/>
        <end position="473"/>
    </location>
</feature>
<dbReference type="InterPro" id="IPR002869">
    <property type="entry name" value="Pyrv_flavodox_OxRed_cen"/>
</dbReference>
<organism evidence="4 5">
    <name type="scientific">Maritimibacter alkaliphilus HTCC2654</name>
    <dbReference type="NCBI Taxonomy" id="314271"/>
    <lineage>
        <taxon>Bacteria</taxon>
        <taxon>Pseudomonadati</taxon>
        <taxon>Pseudomonadota</taxon>
        <taxon>Alphaproteobacteria</taxon>
        <taxon>Rhodobacterales</taxon>
        <taxon>Roseobacteraceae</taxon>
        <taxon>Maritimibacter</taxon>
    </lineage>
</organism>
<gene>
    <name evidence="4" type="ORF">RB2654_21748</name>
</gene>
<dbReference type="InterPro" id="IPR052198">
    <property type="entry name" value="IorB_Oxidoreductase"/>
</dbReference>
<evidence type="ECO:0000313" key="5">
    <source>
        <dbReference type="Proteomes" id="UP000002931"/>
    </source>
</evidence>
<proteinExistence type="predicted"/>
<dbReference type="Pfam" id="PF01558">
    <property type="entry name" value="POR"/>
    <property type="match status" value="1"/>
</dbReference>
<protein>
    <submittedName>
        <fullName evidence="4">Indolepyruvate ferredoxin oxidoreductase</fullName>
        <ecNumber evidence="4">1.2.7.8</ecNumber>
    </submittedName>
</protein>
<name>A3VLQ9_9RHOB</name>
<dbReference type="Pfam" id="PF20169">
    <property type="entry name" value="DUF6537"/>
    <property type="match status" value="1"/>
</dbReference>
<evidence type="ECO:0000259" key="3">
    <source>
        <dbReference type="Pfam" id="PF20169"/>
    </source>
</evidence>
<dbReference type="OrthoDB" id="1490270at2"/>
<dbReference type="Gene3D" id="3.40.920.10">
    <property type="entry name" value="Pyruvate-ferredoxin oxidoreductase, PFOR, domain III"/>
    <property type="match status" value="1"/>
</dbReference>
<dbReference type="EC" id="1.2.7.8" evidence="4"/>
<dbReference type="InterPro" id="IPR046667">
    <property type="entry name" value="DUF6537"/>
</dbReference>
<dbReference type="NCBIfam" id="NF006179">
    <property type="entry name" value="PRK08312.1"/>
    <property type="match status" value="1"/>
</dbReference>
<sequence length="516" mass="55777">MTDQFVLPEGSFSRSDDMIKLSIHAVGGQGGGVLTSWIVALAEANGYHAQSTSVPGLAQRTGTTIYYVEMLPQTAAEPVLALMPAPGDVDVVIASEMMEAGRAVERGFVTKERTTLITSTHRVFATSEKIIPGDGRANRDQVLDLTRQAAKRSVAFDMHDMAKRAKSHVSASLFGALAGSGALPFSLDSYVAVIEASGRGVTASLAAFHAARAAAAEGAGDSIQAAPAKRLTVTGPSARRRRWDALVARVDALPPPVAAMAGAGLRKVVNFQNEALGADYLAAVEHALEMDKGAGGAAKGYAYSETFSKYLANALCYDDLIRVADLKTRAARFARVRDHADPANGAVLRTTEYMHPRAEEVVGLFPVGLGRRIEAAPRLFAWIDRRVNKGRRYRSDGLWAFLALYVLGGLKPIRRFTLRDQQERAHRDAWLARASSALRQDYDLAVEILACQRLIKGYSDTHARGQSKFALVLEGARKLEGRMDAADWVRRMRVAALSDPSDGPLRDTLKTIDSFL</sequence>
<comment type="caution">
    <text evidence="4">The sequence shown here is derived from an EMBL/GenBank/DDBJ whole genome shotgun (WGS) entry which is preliminary data.</text>
</comment>
<evidence type="ECO:0000313" key="4">
    <source>
        <dbReference type="EMBL" id="EAQ10836.1"/>
    </source>
</evidence>
<dbReference type="AlphaFoldDB" id="A3VLQ9"/>
<dbReference type="GO" id="GO:0043805">
    <property type="term" value="F:indolepyruvate ferredoxin oxidoreductase activity"/>
    <property type="evidence" value="ECO:0007669"/>
    <property type="project" value="UniProtKB-EC"/>
</dbReference>
<feature type="domain" description="Pyruvate/ketoisovalerate oxidoreductase catalytic" evidence="2">
    <location>
        <begin position="27"/>
        <end position="212"/>
    </location>
</feature>
<dbReference type="eggNOG" id="COG1014">
    <property type="taxonomic scope" value="Bacteria"/>
</dbReference>
<dbReference type="HOGENOM" id="CLU_037854_0_0_5"/>